<dbReference type="EMBL" id="MPUJ01000001">
    <property type="protein sequence ID" value="ONK08931.1"/>
    <property type="molecule type" value="Genomic_DNA"/>
</dbReference>
<dbReference type="InterPro" id="IPR050832">
    <property type="entry name" value="Bact_Acetyltransf"/>
</dbReference>
<dbReference type="InterPro" id="IPR016181">
    <property type="entry name" value="Acyl_CoA_acyltransferase"/>
</dbReference>
<keyword evidence="2" id="KW-0012">Acyltransferase</keyword>
<name>A0A1V2R9A6_9GAMM</name>
<dbReference type="PROSITE" id="PS51186">
    <property type="entry name" value="GNAT"/>
    <property type="match status" value="1"/>
</dbReference>
<dbReference type="AlphaFoldDB" id="A0A1V2R9A6"/>
<dbReference type="Proteomes" id="UP000189286">
    <property type="component" value="Unassembled WGS sequence"/>
</dbReference>
<dbReference type="OrthoDB" id="3389160at2"/>
<dbReference type="PANTHER" id="PTHR43877">
    <property type="entry name" value="AMINOALKYLPHOSPHONATE N-ACETYLTRANSFERASE-RELATED-RELATED"/>
    <property type="match status" value="1"/>
</dbReference>
<sequence>MKIEQLSTLSESRDELVTLLNDCVESGASIGFLAPLEAGEAERYWQGVAADLAEGGRTLLIAREAGRIAGAVQISYCPKKNGIHRAEVEKLMVHTAFRQRGIAQQLMAEVERQAQAHQRTLLVLDTRTNDTASILYRKLGYQEAGQIPQFARSSAGTLDGTTFFYKLLE</sequence>
<reference evidence="5" key="1">
    <citation type="submission" date="2016-11" db="EMBL/GenBank/DDBJ databases">
        <authorList>
            <person name="Panda P."/>
            <person name="Visnovsky S."/>
            <person name="Pitman A."/>
        </authorList>
    </citation>
    <scope>NUCLEOTIDE SEQUENCE [LARGE SCALE GENOMIC DNA]</scope>
    <source>
        <strain evidence="5">ICMP 9972</strain>
    </source>
</reference>
<gene>
    <name evidence="4" type="ORF">BSK71_01470</name>
</gene>
<dbReference type="InterPro" id="IPR000182">
    <property type="entry name" value="GNAT_dom"/>
</dbReference>
<evidence type="ECO:0000313" key="5">
    <source>
        <dbReference type="Proteomes" id="UP000189286"/>
    </source>
</evidence>
<dbReference type="Pfam" id="PF13508">
    <property type="entry name" value="Acetyltransf_7"/>
    <property type="match status" value="1"/>
</dbReference>
<dbReference type="RefSeq" id="WP_039355145.1">
    <property type="nucleotide sequence ID" value="NZ_JRMH01000001.1"/>
</dbReference>
<proteinExistence type="predicted"/>
<dbReference type="Gene3D" id="3.40.630.30">
    <property type="match status" value="1"/>
</dbReference>
<evidence type="ECO:0000256" key="2">
    <source>
        <dbReference type="ARBA" id="ARBA00023315"/>
    </source>
</evidence>
<organism evidence="4 5">
    <name type="scientific">Pectobacterium actinidiae</name>
    <dbReference type="NCBI Taxonomy" id="1507808"/>
    <lineage>
        <taxon>Bacteria</taxon>
        <taxon>Pseudomonadati</taxon>
        <taxon>Pseudomonadota</taxon>
        <taxon>Gammaproteobacteria</taxon>
        <taxon>Enterobacterales</taxon>
        <taxon>Pectobacteriaceae</taxon>
        <taxon>Pectobacterium</taxon>
    </lineage>
</organism>
<protein>
    <submittedName>
        <fullName evidence="4">GNAT family N-acetyltransferase</fullName>
    </submittedName>
</protein>
<evidence type="ECO:0000256" key="1">
    <source>
        <dbReference type="ARBA" id="ARBA00022679"/>
    </source>
</evidence>
<evidence type="ECO:0000259" key="3">
    <source>
        <dbReference type="PROSITE" id="PS51186"/>
    </source>
</evidence>
<dbReference type="CDD" id="cd04301">
    <property type="entry name" value="NAT_SF"/>
    <property type="match status" value="1"/>
</dbReference>
<feature type="domain" description="N-acetyltransferase" evidence="3">
    <location>
        <begin position="1"/>
        <end position="169"/>
    </location>
</feature>
<accession>A0A1V2R9A6</accession>
<dbReference type="GO" id="GO:0016747">
    <property type="term" value="F:acyltransferase activity, transferring groups other than amino-acyl groups"/>
    <property type="evidence" value="ECO:0007669"/>
    <property type="project" value="InterPro"/>
</dbReference>
<dbReference type="SUPFAM" id="SSF55729">
    <property type="entry name" value="Acyl-CoA N-acyltransferases (Nat)"/>
    <property type="match status" value="1"/>
</dbReference>
<keyword evidence="1 4" id="KW-0808">Transferase</keyword>
<comment type="caution">
    <text evidence="4">The sequence shown here is derived from an EMBL/GenBank/DDBJ whole genome shotgun (WGS) entry which is preliminary data.</text>
</comment>
<evidence type="ECO:0000313" key="4">
    <source>
        <dbReference type="EMBL" id="ONK08931.1"/>
    </source>
</evidence>